<protein>
    <submittedName>
        <fullName evidence="1">Uncharacterized protein</fullName>
    </submittedName>
</protein>
<evidence type="ECO:0000313" key="1">
    <source>
        <dbReference type="EMBL" id="OWZ13479.1"/>
    </source>
</evidence>
<keyword evidence="2" id="KW-1185">Reference proteome</keyword>
<name>A0A225W8J8_9STRA</name>
<reference evidence="2" key="1">
    <citation type="submission" date="2017-03" db="EMBL/GenBank/DDBJ databases">
        <title>Phytopthora megakarya and P. palmivora, two closely related causual agents of cacao black pod achieved similar genome size and gene model numbers by different mechanisms.</title>
        <authorList>
            <person name="Ali S."/>
            <person name="Shao J."/>
            <person name="Larry D.J."/>
            <person name="Kronmiller B."/>
            <person name="Shen D."/>
            <person name="Strem M.D."/>
            <person name="Melnick R.L."/>
            <person name="Guiltinan M.J."/>
            <person name="Tyler B.M."/>
            <person name="Meinhardt L.W."/>
            <person name="Bailey B.A."/>
        </authorList>
    </citation>
    <scope>NUCLEOTIDE SEQUENCE [LARGE SCALE GENOMIC DNA]</scope>
    <source>
        <strain evidence="2">zdho120</strain>
    </source>
</reference>
<sequence length="206" mass="22757">MDILRGTTLRSRERYAQHNQTTVAGAYERSDDDSDLTVFEKNVDYTSEGFQWDNVEDLLRIGFIDRSKSQTQPMQACIVSANIMASHSPLGKRKWVDEPKKKDGECFYCGGRRTAKAANGSHHRVDVKGKRLDVLPKSARGSHVKGGNKGFKKMETPIGIEIPADAELMWLIRNVEIGVVTKANATRVMAIIHHNADVGAGSVGFG</sequence>
<dbReference type="AlphaFoldDB" id="A0A225W8J8"/>
<organism evidence="1 2">
    <name type="scientific">Phytophthora megakarya</name>
    <dbReference type="NCBI Taxonomy" id="4795"/>
    <lineage>
        <taxon>Eukaryota</taxon>
        <taxon>Sar</taxon>
        <taxon>Stramenopiles</taxon>
        <taxon>Oomycota</taxon>
        <taxon>Peronosporomycetes</taxon>
        <taxon>Peronosporales</taxon>
        <taxon>Peronosporaceae</taxon>
        <taxon>Phytophthora</taxon>
    </lineage>
</organism>
<accession>A0A225W8J8</accession>
<comment type="caution">
    <text evidence="1">The sequence shown here is derived from an EMBL/GenBank/DDBJ whole genome shotgun (WGS) entry which is preliminary data.</text>
</comment>
<evidence type="ECO:0000313" key="2">
    <source>
        <dbReference type="Proteomes" id="UP000198211"/>
    </source>
</evidence>
<proteinExistence type="predicted"/>
<dbReference type="Proteomes" id="UP000198211">
    <property type="component" value="Unassembled WGS sequence"/>
</dbReference>
<gene>
    <name evidence="1" type="ORF">PHMEG_00013181</name>
</gene>
<dbReference type="EMBL" id="NBNE01001568">
    <property type="protein sequence ID" value="OWZ13479.1"/>
    <property type="molecule type" value="Genomic_DNA"/>
</dbReference>